<comment type="caution">
    <text evidence="2">The sequence shown here is derived from an EMBL/GenBank/DDBJ whole genome shotgun (WGS) entry which is preliminary data.</text>
</comment>
<keyword evidence="3" id="KW-1185">Reference proteome</keyword>
<evidence type="ECO:0000313" key="2">
    <source>
        <dbReference type="EMBL" id="ROP84710.1"/>
    </source>
</evidence>
<accession>A0A3N1L152</accession>
<proteinExistence type="predicted"/>
<gene>
    <name evidence="2" type="ORF">EDC65_4066</name>
</gene>
<feature type="region of interest" description="Disordered" evidence="1">
    <location>
        <begin position="19"/>
        <end position="85"/>
    </location>
</feature>
<sequence>MYPTTGTALAPTGAMLDWEAAPEPVDLPDPAATRDAPRGPPPLPTEPLPPSRRLGMAPGMGLGNETGRFDDPLGPLPGTTVRRGF</sequence>
<organism evidence="2 3">
    <name type="scientific">Stella humosa</name>
    <dbReference type="NCBI Taxonomy" id="94"/>
    <lineage>
        <taxon>Bacteria</taxon>
        <taxon>Pseudomonadati</taxon>
        <taxon>Pseudomonadota</taxon>
        <taxon>Alphaproteobacteria</taxon>
        <taxon>Rhodospirillales</taxon>
        <taxon>Stellaceae</taxon>
        <taxon>Stella</taxon>
    </lineage>
</organism>
<dbReference type="AlphaFoldDB" id="A0A3N1L152"/>
<dbReference type="Proteomes" id="UP000278222">
    <property type="component" value="Unassembled WGS sequence"/>
</dbReference>
<evidence type="ECO:0000313" key="3">
    <source>
        <dbReference type="Proteomes" id="UP000278222"/>
    </source>
</evidence>
<name>A0A3N1L152_9PROT</name>
<dbReference type="EMBL" id="RJKX01000015">
    <property type="protein sequence ID" value="ROP84710.1"/>
    <property type="molecule type" value="Genomic_DNA"/>
</dbReference>
<reference evidence="2 3" key="1">
    <citation type="submission" date="2018-11" db="EMBL/GenBank/DDBJ databases">
        <title>Genomic Encyclopedia of Type Strains, Phase IV (KMG-IV): sequencing the most valuable type-strain genomes for metagenomic binning, comparative biology and taxonomic classification.</title>
        <authorList>
            <person name="Goeker M."/>
        </authorList>
    </citation>
    <scope>NUCLEOTIDE SEQUENCE [LARGE SCALE GENOMIC DNA]</scope>
    <source>
        <strain evidence="2 3">DSM 5900</strain>
    </source>
</reference>
<evidence type="ECO:0000256" key="1">
    <source>
        <dbReference type="SAM" id="MobiDB-lite"/>
    </source>
</evidence>
<feature type="compositionally biased region" description="Pro residues" evidence="1">
    <location>
        <begin position="38"/>
        <end position="50"/>
    </location>
</feature>
<protein>
    <submittedName>
        <fullName evidence="2">Uncharacterized protein</fullName>
    </submittedName>
</protein>